<gene>
    <name evidence="1" type="ORF">HX37_25825</name>
</gene>
<dbReference type="AlphaFoldDB" id="A0A5U2FF22"/>
<accession>A0A5U2FF22</accession>
<proteinExistence type="predicted"/>
<sequence length="74" mass="8500">MAENIKSTIRLKKTEATALKEAAFFLTKQAIMKGKQKIYTEADLVHFAIEKLLKYIELDDSGNLKLRQKKEGEE</sequence>
<comment type="caution">
    <text evidence="1">The sequence shown here is derived from an EMBL/GenBank/DDBJ whole genome shotgun (WGS) entry which is preliminary data.</text>
</comment>
<organism evidence="1">
    <name type="scientific">Salmonella enterica</name>
    <name type="common">Salmonella choleraesuis</name>
    <dbReference type="NCBI Taxonomy" id="28901"/>
    <lineage>
        <taxon>Bacteria</taxon>
        <taxon>Pseudomonadati</taxon>
        <taxon>Pseudomonadota</taxon>
        <taxon>Gammaproteobacteria</taxon>
        <taxon>Enterobacterales</taxon>
        <taxon>Enterobacteriaceae</taxon>
        <taxon>Salmonella</taxon>
    </lineage>
</organism>
<name>A0A5U2FF22_SALER</name>
<protein>
    <submittedName>
        <fullName evidence="1">Uncharacterized protein</fullName>
    </submittedName>
</protein>
<reference evidence="1" key="1">
    <citation type="submission" date="2018-07" db="EMBL/GenBank/DDBJ databases">
        <authorList>
            <consortium name="GenomeTrakr network: Whole genome sequencing for foodborne pathogen traceback"/>
        </authorList>
    </citation>
    <scope>NUCLEOTIDE SEQUENCE</scope>
    <source>
        <strain evidence="1">CFSAN018538</strain>
    </source>
</reference>
<dbReference type="EMBL" id="AAGKHU010000224">
    <property type="protein sequence ID" value="EBP0014059.1"/>
    <property type="molecule type" value="Genomic_DNA"/>
</dbReference>
<evidence type="ECO:0000313" key="1">
    <source>
        <dbReference type="EMBL" id="EBP0014059.1"/>
    </source>
</evidence>